<evidence type="ECO:0000256" key="3">
    <source>
        <dbReference type="ARBA" id="ARBA00023163"/>
    </source>
</evidence>
<dbReference type="PANTHER" id="PTHR30136:SF35">
    <property type="entry name" value="HTH-TYPE TRANSCRIPTIONAL REGULATOR RV1719"/>
    <property type="match status" value="1"/>
</dbReference>
<evidence type="ECO:0000313" key="6">
    <source>
        <dbReference type="EMBL" id="SHK50899.1"/>
    </source>
</evidence>
<name>A0A1M6T1W1_9BURK</name>
<gene>
    <name evidence="6" type="ORF">SAMN05192548_102517</name>
</gene>
<feature type="domain" description="HTH iclR-type" evidence="4">
    <location>
        <begin position="12"/>
        <end position="74"/>
    </location>
</feature>
<dbReference type="OrthoDB" id="8960000at2"/>
<dbReference type="InterPro" id="IPR036388">
    <property type="entry name" value="WH-like_DNA-bd_sf"/>
</dbReference>
<protein>
    <submittedName>
        <fullName evidence="6">Transcriptional regulator, IclR family</fullName>
    </submittedName>
</protein>
<dbReference type="Pfam" id="PF09339">
    <property type="entry name" value="HTH_IclR"/>
    <property type="match status" value="1"/>
</dbReference>
<keyword evidence="2" id="KW-0238">DNA-binding</keyword>
<dbReference type="Pfam" id="PF01614">
    <property type="entry name" value="IclR_C"/>
    <property type="match status" value="1"/>
</dbReference>
<dbReference type="AlphaFoldDB" id="A0A1M6T1W1"/>
<proteinExistence type="predicted"/>
<dbReference type="SUPFAM" id="SSF46785">
    <property type="entry name" value="Winged helix' DNA-binding domain"/>
    <property type="match status" value="1"/>
</dbReference>
<dbReference type="InterPro" id="IPR029016">
    <property type="entry name" value="GAF-like_dom_sf"/>
</dbReference>
<dbReference type="Gene3D" id="1.10.10.10">
    <property type="entry name" value="Winged helix-like DNA-binding domain superfamily/Winged helix DNA-binding domain"/>
    <property type="match status" value="1"/>
</dbReference>
<dbReference type="GO" id="GO:0003677">
    <property type="term" value="F:DNA binding"/>
    <property type="evidence" value="ECO:0007669"/>
    <property type="project" value="UniProtKB-KW"/>
</dbReference>
<evidence type="ECO:0000313" key="7">
    <source>
        <dbReference type="Proteomes" id="UP000184395"/>
    </source>
</evidence>
<dbReference type="InterPro" id="IPR050707">
    <property type="entry name" value="HTH_MetabolicPath_Reg"/>
</dbReference>
<evidence type="ECO:0000259" key="4">
    <source>
        <dbReference type="PROSITE" id="PS51077"/>
    </source>
</evidence>
<keyword evidence="1" id="KW-0805">Transcription regulation</keyword>
<dbReference type="GO" id="GO:0003700">
    <property type="term" value="F:DNA-binding transcription factor activity"/>
    <property type="evidence" value="ECO:0007669"/>
    <property type="project" value="TreeGrafter"/>
</dbReference>
<dbReference type="PROSITE" id="PS51078">
    <property type="entry name" value="ICLR_ED"/>
    <property type="match status" value="1"/>
</dbReference>
<feature type="domain" description="IclR-ED" evidence="5">
    <location>
        <begin position="75"/>
        <end position="258"/>
    </location>
</feature>
<dbReference type="Proteomes" id="UP000184395">
    <property type="component" value="Unassembled WGS sequence"/>
</dbReference>
<dbReference type="SUPFAM" id="SSF55781">
    <property type="entry name" value="GAF domain-like"/>
    <property type="match status" value="1"/>
</dbReference>
<dbReference type="InterPro" id="IPR036390">
    <property type="entry name" value="WH_DNA-bd_sf"/>
</dbReference>
<reference evidence="6 7" key="1">
    <citation type="submission" date="2016-11" db="EMBL/GenBank/DDBJ databases">
        <authorList>
            <person name="Jaros S."/>
            <person name="Januszkiewicz K."/>
            <person name="Wedrychowicz H."/>
        </authorList>
    </citation>
    <scope>NUCLEOTIDE SEQUENCE [LARGE SCALE GENOMIC DNA]</scope>
    <source>
        <strain evidence="6 7">LMG 20594</strain>
    </source>
</reference>
<dbReference type="Gene3D" id="3.30.450.40">
    <property type="match status" value="1"/>
</dbReference>
<keyword evidence="3" id="KW-0804">Transcription</keyword>
<dbReference type="PROSITE" id="PS51077">
    <property type="entry name" value="HTH_ICLR"/>
    <property type="match status" value="1"/>
</dbReference>
<evidence type="ECO:0000256" key="1">
    <source>
        <dbReference type="ARBA" id="ARBA00023015"/>
    </source>
</evidence>
<evidence type="ECO:0000259" key="5">
    <source>
        <dbReference type="PROSITE" id="PS51078"/>
    </source>
</evidence>
<dbReference type="EMBL" id="FRAB01000025">
    <property type="protein sequence ID" value="SHK50899.1"/>
    <property type="molecule type" value="Genomic_DNA"/>
</dbReference>
<dbReference type="GO" id="GO:0045892">
    <property type="term" value="P:negative regulation of DNA-templated transcription"/>
    <property type="evidence" value="ECO:0007669"/>
    <property type="project" value="TreeGrafter"/>
</dbReference>
<sequence>MDMSDVSKVDKTPRLERVAQVLELISASPDGLALAEVSSRTGMPMPSTHRLLNSLLEAGFVVGQRGRSRYRIGPRIVRIFQNSLSNEALQAIAEPILLAIANKFGEVAYMVRFVNGEIQPAVTTPPSQGTRTLVYPGNDFPLNASASAKAIVAFQDQEVIDRFLAGPHERYRPNTVVDQAKLASILKQVREAGYAINDDEYDPGVYSVCCPVQVEAGGVLYGVGVVAFKERLLMAHDVDDLVRDLKDASELLGKALRRLPDSFLQAE</sequence>
<dbReference type="InterPro" id="IPR014757">
    <property type="entry name" value="Tscrpt_reg_IclR_C"/>
</dbReference>
<dbReference type="PANTHER" id="PTHR30136">
    <property type="entry name" value="HELIX-TURN-HELIX TRANSCRIPTIONAL REGULATOR, ICLR FAMILY"/>
    <property type="match status" value="1"/>
</dbReference>
<dbReference type="InterPro" id="IPR005471">
    <property type="entry name" value="Tscrpt_reg_IclR_N"/>
</dbReference>
<dbReference type="STRING" id="169427.SAMN05192548_102517"/>
<evidence type="ECO:0000256" key="2">
    <source>
        <dbReference type="ARBA" id="ARBA00023125"/>
    </source>
</evidence>
<dbReference type="RefSeq" id="WP_073430579.1">
    <property type="nucleotide sequence ID" value="NZ_FRAB01000025.1"/>
</dbReference>
<dbReference type="SMART" id="SM00346">
    <property type="entry name" value="HTH_ICLR"/>
    <property type="match status" value="1"/>
</dbReference>
<organism evidence="6 7">
    <name type="scientific">Paraburkholderia terricola</name>
    <dbReference type="NCBI Taxonomy" id="169427"/>
    <lineage>
        <taxon>Bacteria</taxon>
        <taxon>Pseudomonadati</taxon>
        <taxon>Pseudomonadota</taxon>
        <taxon>Betaproteobacteria</taxon>
        <taxon>Burkholderiales</taxon>
        <taxon>Burkholderiaceae</taxon>
        <taxon>Paraburkholderia</taxon>
    </lineage>
</organism>
<accession>A0A1M6T1W1</accession>